<dbReference type="Proteomes" id="UP000183832">
    <property type="component" value="Unassembled WGS sequence"/>
</dbReference>
<reference evidence="1 2" key="1">
    <citation type="submission" date="2015-04" db="EMBL/GenBank/DDBJ databases">
        <authorList>
            <person name="Syromyatnikov M.Y."/>
            <person name="Popov V.N."/>
        </authorList>
    </citation>
    <scope>NUCLEOTIDE SEQUENCE [LARGE SCALE GENOMIC DNA]</scope>
</reference>
<keyword evidence="2" id="KW-1185">Reference proteome</keyword>
<dbReference type="EMBL" id="CVRI01000067">
    <property type="protein sequence ID" value="CRL06939.1"/>
    <property type="molecule type" value="Genomic_DNA"/>
</dbReference>
<evidence type="ECO:0000313" key="1">
    <source>
        <dbReference type="EMBL" id="CRL06939.1"/>
    </source>
</evidence>
<dbReference type="AlphaFoldDB" id="A0A1J1J396"/>
<name>A0A1J1J396_9DIPT</name>
<proteinExistence type="predicted"/>
<evidence type="ECO:0000313" key="2">
    <source>
        <dbReference type="Proteomes" id="UP000183832"/>
    </source>
</evidence>
<protein>
    <submittedName>
        <fullName evidence="1">CLUMA_CG019706, isoform A</fullName>
    </submittedName>
</protein>
<accession>A0A1J1J396</accession>
<sequence length="91" mass="10442">MFTLKFRDIIKIELRAVLLKLNRCRFCKRDQRQQITSLSHSVFSIYRIEILLLYRCLTIKGFGSSVSALPLLHKYSLNESLAKAALTAPGN</sequence>
<gene>
    <name evidence="1" type="ORF">CLUMA_CG019706</name>
</gene>
<organism evidence="1 2">
    <name type="scientific">Clunio marinus</name>
    <dbReference type="NCBI Taxonomy" id="568069"/>
    <lineage>
        <taxon>Eukaryota</taxon>
        <taxon>Metazoa</taxon>
        <taxon>Ecdysozoa</taxon>
        <taxon>Arthropoda</taxon>
        <taxon>Hexapoda</taxon>
        <taxon>Insecta</taxon>
        <taxon>Pterygota</taxon>
        <taxon>Neoptera</taxon>
        <taxon>Endopterygota</taxon>
        <taxon>Diptera</taxon>
        <taxon>Nematocera</taxon>
        <taxon>Chironomoidea</taxon>
        <taxon>Chironomidae</taxon>
        <taxon>Clunio</taxon>
    </lineage>
</organism>